<dbReference type="InterPro" id="IPR054464">
    <property type="entry name" value="ULD_fung"/>
</dbReference>
<dbReference type="EMBL" id="MU006234">
    <property type="protein sequence ID" value="KAF2822424.1"/>
    <property type="molecule type" value="Genomic_DNA"/>
</dbReference>
<evidence type="ECO:0000313" key="3">
    <source>
        <dbReference type="Proteomes" id="UP000799424"/>
    </source>
</evidence>
<dbReference type="Pfam" id="PF22893">
    <property type="entry name" value="ULD_2"/>
    <property type="match status" value="1"/>
</dbReference>
<dbReference type="PANTHER" id="PTHR38886:SF1">
    <property type="entry name" value="NACHT-NTPASE AND P-LOOP NTPASES N-TERMINAL DOMAIN-CONTAINING PROTEIN"/>
    <property type="match status" value="1"/>
</dbReference>
<keyword evidence="3" id="KW-1185">Reference proteome</keyword>
<reference evidence="2" key="1">
    <citation type="journal article" date="2020" name="Stud. Mycol.">
        <title>101 Dothideomycetes genomes: a test case for predicting lifestyles and emergence of pathogens.</title>
        <authorList>
            <person name="Haridas S."/>
            <person name="Albert R."/>
            <person name="Binder M."/>
            <person name="Bloem J."/>
            <person name="Labutti K."/>
            <person name="Salamov A."/>
            <person name="Andreopoulos B."/>
            <person name="Baker S."/>
            <person name="Barry K."/>
            <person name="Bills G."/>
            <person name="Bluhm B."/>
            <person name="Cannon C."/>
            <person name="Castanera R."/>
            <person name="Culley D."/>
            <person name="Daum C."/>
            <person name="Ezra D."/>
            <person name="Gonzalez J."/>
            <person name="Henrissat B."/>
            <person name="Kuo A."/>
            <person name="Liang C."/>
            <person name="Lipzen A."/>
            <person name="Lutzoni F."/>
            <person name="Magnuson J."/>
            <person name="Mondo S."/>
            <person name="Nolan M."/>
            <person name="Ohm R."/>
            <person name="Pangilinan J."/>
            <person name="Park H.-J."/>
            <person name="Ramirez L."/>
            <person name="Alfaro M."/>
            <person name="Sun H."/>
            <person name="Tritt A."/>
            <person name="Yoshinaga Y."/>
            <person name="Zwiers L.-H."/>
            <person name="Turgeon B."/>
            <person name="Goodwin S."/>
            <person name="Spatafora J."/>
            <person name="Crous P."/>
            <person name="Grigoriev I."/>
        </authorList>
    </citation>
    <scope>NUCLEOTIDE SEQUENCE</scope>
    <source>
        <strain evidence="2">CBS 113818</strain>
    </source>
</reference>
<accession>A0A6A6ZPS8</accession>
<sequence length="247" mass="28023">TARIPHHSLRWRIGEKEALEQFRAEITGTSSSLQMLLVTASVTLITMNERDMRDHFDDAKRANKSFNSSQNAVLYDIRNRIGDTNRAISAGNAVLGKVTDALRMDWLRQLGSELKGLVTRAIAMNVATYHAVLNIQKLLPSRLERGLIEEPFILEDPIGRIAPVHLQFVTSWDAFHAVLEIRFRDLQGLDKIEHKKYGLQDRATGREIEQSRSWQRAFLPGQRVEMNLIFRSDVSEDSATNNTTCPG</sequence>
<proteinExistence type="predicted"/>
<feature type="non-terminal residue" evidence="2">
    <location>
        <position position="1"/>
    </location>
</feature>
<name>A0A6A6ZPS8_9PLEO</name>
<evidence type="ECO:0000313" key="2">
    <source>
        <dbReference type="EMBL" id="KAF2822424.1"/>
    </source>
</evidence>
<dbReference type="Proteomes" id="UP000799424">
    <property type="component" value="Unassembled WGS sequence"/>
</dbReference>
<dbReference type="PANTHER" id="PTHR38886">
    <property type="entry name" value="SESA DOMAIN-CONTAINING PROTEIN"/>
    <property type="match status" value="1"/>
</dbReference>
<organism evidence="2 3">
    <name type="scientific">Ophiobolus disseminans</name>
    <dbReference type="NCBI Taxonomy" id="1469910"/>
    <lineage>
        <taxon>Eukaryota</taxon>
        <taxon>Fungi</taxon>
        <taxon>Dikarya</taxon>
        <taxon>Ascomycota</taxon>
        <taxon>Pezizomycotina</taxon>
        <taxon>Dothideomycetes</taxon>
        <taxon>Pleosporomycetidae</taxon>
        <taxon>Pleosporales</taxon>
        <taxon>Pleosporineae</taxon>
        <taxon>Phaeosphaeriaceae</taxon>
        <taxon>Ophiobolus</taxon>
    </lineage>
</organism>
<gene>
    <name evidence="2" type="ORF">CC86DRAFT_423586</name>
</gene>
<evidence type="ECO:0000259" key="1">
    <source>
        <dbReference type="Pfam" id="PF22893"/>
    </source>
</evidence>
<protein>
    <recommendedName>
        <fullName evidence="1">Ubiquitin-like domain-containing protein</fullName>
    </recommendedName>
</protein>
<dbReference type="OrthoDB" id="3045089at2759"/>
<dbReference type="AlphaFoldDB" id="A0A6A6ZPS8"/>
<feature type="domain" description="Ubiquitin-like" evidence="1">
    <location>
        <begin position="149"/>
        <end position="231"/>
    </location>
</feature>